<protein>
    <submittedName>
        <fullName evidence="2">ABC transporter</fullName>
    </submittedName>
</protein>
<evidence type="ECO:0000313" key="3">
    <source>
        <dbReference type="Proteomes" id="UP000243591"/>
    </source>
</evidence>
<gene>
    <name evidence="2" type="ORF">CNY62_03295</name>
</gene>
<name>A0A1D2JTI7_BROTH</name>
<keyword evidence="3" id="KW-1185">Reference proteome</keyword>
<dbReference type="InterPro" id="IPR010288">
    <property type="entry name" value="EcsB_ABC"/>
</dbReference>
<feature type="transmembrane region" description="Helical" evidence="1">
    <location>
        <begin position="99"/>
        <end position="123"/>
    </location>
</feature>
<dbReference type="OrthoDB" id="2447941at2"/>
<feature type="transmembrane region" description="Helical" evidence="1">
    <location>
        <begin position="374"/>
        <end position="392"/>
    </location>
</feature>
<dbReference type="GO" id="GO:0016020">
    <property type="term" value="C:membrane"/>
    <property type="evidence" value="ECO:0007669"/>
    <property type="project" value="InterPro"/>
</dbReference>
<organism evidence="2 3">
    <name type="scientific">Brochothrix thermosphacta</name>
    <name type="common">Microbacterium thermosphactum</name>
    <dbReference type="NCBI Taxonomy" id="2756"/>
    <lineage>
        <taxon>Bacteria</taxon>
        <taxon>Bacillati</taxon>
        <taxon>Bacillota</taxon>
        <taxon>Bacilli</taxon>
        <taxon>Bacillales</taxon>
        <taxon>Listeriaceae</taxon>
        <taxon>Brochothrix</taxon>
    </lineage>
</organism>
<feature type="transmembrane region" description="Helical" evidence="1">
    <location>
        <begin position="345"/>
        <end position="368"/>
    </location>
</feature>
<feature type="transmembrane region" description="Helical" evidence="1">
    <location>
        <begin position="56"/>
        <end position="78"/>
    </location>
</feature>
<evidence type="ECO:0000256" key="1">
    <source>
        <dbReference type="SAM" id="Phobius"/>
    </source>
</evidence>
<keyword evidence="1" id="KW-1133">Transmembrane helix</keyword>
<dbReference type="STRING" id="2756.BFR44_00585"/>
<dbReference type="Proteomes" id="UP000243591">
    <property type="component" value="Chromosome"/>
</dbReference>
<feature type="transmembrane region" description="Helical" evidence="1">
    <location>
        <begin position="20"/>
        <end position="44"/>
    </location>
</feature>
<proteinExistence type="predicted"/>
<dbReference type="Pfam" id="PF05975">
    <property type="entry name" value="EcsB"/>
    <property type="match status" value="1"/>
</dbReference>
<evidence type="ECO:0000313" key="2">
    <source>
        <dbReference type="EMBL" id="ATF25504.1"/>
    </source>
</evidence>
<dbReference type="RefSeq" id="WP_069126635.1">
    <property type="nucleotide sequence ID" value="NZ_CP023483.1"/>
</dbReference>
<dbReference type="KEGG" id="bths:CNY62_03295"/>
<sequence>MANNLWKSRLADYFKDLSKYLRYIFNDHLVLVMVFVVGALGFYYSQWLKTLDASFPVNWVMIVVLVLVLSLTQVNTLLKSADAVYLTVMETRMASYFKKSIIFSFFFQLPLVIVAFIVLLPMYQQVKPFAGSYILMLLVYFILLKAWNVLMWWHVYKQPVRTVGILMQWLGNIVAVSIVFVIPQWWSLLIGVVLTIAILWMTMKMSKPYYIKWETLIVKEEARLNRFYRFANMFTDVPHLKNTTKKRAWLNWCYSGIALVQKNTYSYLWRRAFIRTDEFSGLFVRLTLIGLVIIYFMSNATMAILLVLLFSYLTGFQMLPMIRLYENHPMRELYPVPMKLYRSSFVTLLRGIMAVQAIIFAVIITIVFPLNTAAWMIAILVAFYLFFTFVYVPSKIKKLVLGF</sequence>
<dbReference type="AlphaFoldDB" id="A0A1D2JTI7"/>
<feature type="transmembrane region" description="Helical" evidence="1">
    <location>
        <begin position="129"/>
        <end position="150"/>
    </location>
</feature>
<keyword evidence="1" id="KW-0812">Transmembrane</keyword>
<accession>A0A1D2JTI7</accession>
<keyword evidence="1" id="KW-0472">Membrane</keyword>
<feature type="transmembrane region" description="Helical" evidence="1">
    <location>
        <begin position="279"/>
        <end position="297"/>
    </location>
</feature>
<feature type="transmembrane region" description="Helical" evidence="1">
    <location>
        <begin position="162"/>
        <end position="180"/>
    </location>
</feature>
<dbReference type="PIRSF" id="PIRSF037259">
    <property type="entry name" value="EcsB_ABC"/>
    <property type="match status" value="1"/>
</dbReference>
<feature type="transmembrane region" description="Helical" evidence="1">
    <location>
        <begin position="186"/>
        <end position="203"/>
    </location>
</feature>
<reference evidence="2 3" key="1">
    <citation type="submission" date="2017-09" db="EMBL/GenBank/DDBJ databases">
        <title>Complete Genome Sequences of Two Strains of the Meat Spoilage Bacterium Brochothrix thermosphacta Isolated from Ground Chicken.</title>
        <authorList>
            <person name="Paoli G.C."/>
            <person name="Wijey C."/>
            <person name="Chen C.-Y."/>
            <person name="Nguyen L."/>
            <person name="Yan X."/>
            <person name="Irwin P.L."/>
        </authorList>
    </citation>
    <scope>NUCLEOTIDE SEQUENCE [LARGE SCALE GENOMIC DNA]</scope>
    <source>
        <strain evidence="2 3">BI</strain>
    </source>
</reference>
<feature type="transmembrane region" description="Helical" evidence="1">
    <location>
        <begin position="303"/>
        <end position="325"/>
    </location>
</feature>
<dbReference type="EMBL" id="CP023483">
    <property type="protein sequence ID" value="ATF25504.1"/>
    <property type="molecule type" value="Genomic_DNA"/>
</dbReference>